<keyword evidence="9" id="KW-1185">Reference proteome</keyword>
<protein>
    <recommendedName>
        <fullName evidence="3 6">Beta-lactamase</fullName>
        <ecNumber evidence="3 6">3.5.2.6</ecNumber>
    </recommendedName>
</protein>
<feature type="domain" description="Beta-lactamase-related" evidence="7">
    <location>
        <begin position="47"/>
        <end position="394"/>
    </location>
</feature>
<accession>A0ABU4RL86</accession>
<dbReference type="InterPro" id="IPR050491">
    <property type="entry name" value="AmpC-like"/>
</dbReference>
<comment type="caution">
    <text evidence="8">The sequence shown here is derived from an EMBL/GenBank/DDBJ whole genome shotgun (WGS) entry which is preliminary data.</text>
</comment>
<evidence type="ECO:0000256" key="1">
    <source>
        <dbReference type="ARBA" id="ARBA00001526"/>
    </source>
</evidence>
<dbReference type="Proteomes" id="UP001274321">
    <property type="component" value="Unassembled WGS sequence"/>
</dbReference>
<sequence length="399" mass="42711">MDEEMPARRMNPAAPACGIWAVLVLAVCCAAVPTRAQEGADIRKTVDDAAGSLMAAHDVPGMAIAVTAGARSRIFTYGVATRETDAPVTEGTLFEIGSVSKTFTATLASLAEVQGKMSLGDHPGRYVPELRGAPVDKASLLHLGTYTAGGLPLQFPDTVRTDKETKVYLRTWKPDAAPGTQRRYSNPSIGLLGHVTGVALGSDYATAVEADLFPRLGMSQSYVRVPKSAMGSYAQGYTKDDKPIRITGGMFGAEAYGVRSTAGDMIRFVEANITPEVLDGEIRRAVENTHIGFFRTAGMTQGLGWEQYPYPVSLESLLAGNSTQMIWEPNPATEIVPPRKPEGPTLFNKTGSTNGFSAYVAFFPDKKIGLVMLANKNFPIPARIKAAHRILEQLARGGD</sequence>
<dbReference type="InterPro" id="IPR001586">
    <property type="entry name" value="Beta-lactam_class-C_AS"/>
</dbReference>
<keyword evidence="4 6" id="KW-0378">Hydrolase</keyword>
<evidence type="ECO:0000256" key="6">
    <source>
        <dbReference type="RuleBase" id="RU361140"/>
    </source>
</evidence>
<comment type="similarity">
    <text evidence="2 6">Belongs to the class-C beta-lactamase family.</text>
</comment>
<evidence type="ECO:0000313" key="8">
    <source>
        <dbReference type="EMBL" id="MDX6804973.1"/>
    </source>
</evidence>
<dbReference type="PANTHER" id="PTHR46825">
    <property type="entry name" value="D-ALANYL-D-ALANINE-CARBOXYPEPTIDASE/ENDOPEPTIDASE AMPH"/>
    <property type="match status" value="1"/>
</dbReference>
<evidence type="ECO:0000256" key="2">
    <source>
        <dbReference type="ARBA" id="ARBA00007840"/>
    </source>
</evidence>
<dbReference type="EC" id="3.5.2.6" evidence="3 6"/>
<evidence type="ECO:0000256" key="4">
    <source>
        <dbReference type="ARBA" id="ARBA00022801"/>
    </source>
</evidence>
<dbReference type="Gene3D" id="3.40.710.10">
    <property type="entry name" value="DD-peptidase/beta-lactamase superfamily"/>
    <property type="match status" value="1"/>
</dbReference>
<dbReference type="PANTHER" id="PTHR46825:SF8">
    <property type="entry name" value="BETA-LACTAMASE-RELATED"/>
    <property type="match status" value="1"/>
</dbReference>
<evidence type="ECO:0000256" key="5">
    <source>
        <dbReference type="ARBA" id="ARBA00023251"/>
    </source>
</evidence>
<dbReference type="SUPFAM" id="SSF56601">
    <property type="entry name" value="beta-lactamase/transpeptidase-like"/>
    <property type="match status" value="1"/>
</dbReference>
<dbReference type="NCBIfam" id="NF033085">
    <property type="entry name" value="bla_class_C"/>
    <property type="match status" value="1"/>
</dbReference>
<evidence type="ECO:0000313" key="9">
    <source>
        <dbReference type="Proteomes" id="UP001274321"/>
    </source>
</evidence>
<dbReference type="GO" id="GO:0008800">
    <property type="term" value="F:beta-lactamase activity"/>
    <property type="evidence" value="ECO:0007669"/>
    <property type="project" value="UniProtKB-EC"/>
</dbReference>
<organism evidence="8 9">
    <name type="scientific">Terrihabitans rhizophilus</name>
    <dbReference type="NCBI Taxonomy" id="3092662"/>
    <lineage>
        <taxon>Bacteria</taxon>
        <taxon>Pseudomonadati</taxon>
        <taxon>Pseudomonadota</taxon>
        <taxon>Alphaproteobacteria</taxon>
        <taxon>Hyphomicrobiales</taxon>
        <taxon>Terrihabitans</taxon>
    </lineage>
</organism>
<evidence type="ECO:0000256" key="3">
    <source>
        <dbReference type="ARBA" id="ARBA00012865"/>
    </source>
</evidence>
<keyword evidence="5 6" id="KW-0046">Antibiotic resistance</keyword>
<dbReference type="EMBL" id="JAXAFJ010000001">
    <property type="protein sequence ID" value="MDX6804973.1"/>
    <property type="molecule type" value="Genomic_DNA"/>
</dbReference>
<name>A0ABU4RL86_9HYPH</name>
<reference evidence="8 9" key="1">
    <citation type="submission" date="2023-11" db="EMBL/GenBank/DDBJ databases">
        <authorList>
            <person name="Bao R."/>
        </authorList>
    </citation>
    <scope>NUCLEOTIDE SEQUENCE [LARGE SCALE GENOMIC DNA]</scope>
    <source>
        <strain evidence="8 9">PJ23</strain>
    </source>
</reference>
<gene>
    <name evidence="8" type="primary">ampC</name>
    <name evidence="8" type="ORF">SCD90_02745</name>
</gene>
<dbReference type="InterPro" id="IPR001466">
    <property type="entry name" value="Beta-lactam-related"/>
</dbReference>
<dbReference type="InterPro" id="IPR058136">
    <property type="entry name" value="AmpC"/>
</dbReference>
<evidence type="ECO:0000259" key="7">
    <source>
        <dbReference type="Pfam" id="PF00144"/>
    </source>
</evidence>
<comment type="catalytic activity">
    <reaction evidence="1 6">
        <text>a beta-lactam + H2O = a substituted beta-amino acid</text>
        <dbReference type="Rhea" id="RHEA:20401"/>
        <dbReference type="ChEBI" id="CHEBI:15377"/>
        <dbReference type="ChEBI" id="CHEBI:35627"/>
        <dbReference type="ChEBI" id="CHEBI:140347"/>
        <dbReference type="EC" id="3.5.2.6"/>
    </reaction>
</comment>
<dbReference type="PROSITE" id="PS00336">
    <property type="entry name" value="BETA_LACTAMASE_C"/>
    <property type="match status" value="1"/>
</dbReference>
<dbReference type="InterPro" id="IPR012338">
    <property type="entry name" value="Beta-lactam/transpept-like"/>
</dbReference>
<dbReference type="Pfam" id="PF00144">
    <property type="entry name" value="Beta-lactamase"/>
    <property type="match status" value="1"/>
</dbReference>
<proteinExistence type="inferred from homology"/>